<dbReference type="InterPro" id="IPR015943">
    <property type="entry name" value="WD40/YVTN_repeat-like_dom_sf"/>
</dbReference>
<dbReference type="Pfam" id="PF02518">
    <property type="entry name" value="HATPase_c"/>
    <property type="match status" value="1"/>
</dbReference>
<dbReference type="OrthoDB" id="9806995at2"/>
<gene>
    <name evidence="5" type="ordered locus">Echvi_0504</name>
</gene>
<dbReference type="AlphaFoldDB" id="L0FUS6"/>
<keyword evidence="3" id="KW-1133">Transmembrane helix</keyword>
<dbReference type="Pfam" id="PF07568">
    <property type="entry name" value="HisKA_2"/>
    <property type="match status" value="1"/>
</dbReference>
<accession>L0FUS6</accession>
<dbReference type="EMBL" id="CP003346">
    <property type="protein sequence ID" value="AGA76788.1"/>
    <property type="molecule type" value="Genomic_DNA"/>
</dbReference>
<keyword evidence="3" id="KW-0472">Membrane</keyword>
<dbReference type="PANTHER" id="PTHR43547:SF2">
    <property type="entry name" value="HYBRID SIGNAL TRANSDUCTION HISTIDINE KINASE C"/>
    <property type="match status" value="1"/>
</dbReference>
<keyword evidence="1" id="KW-0597">Phosphoprotein</keyword>
<dbReference type="InterPro" id="IPR011123">
    <property type="entry name" value="Y_Y_Y"/>
</dbReference>
<keyword evidence="3" id="KW-0812">Transmembrane</keyword>
<keyword evidence="5" id="KW-0418">Kinase</keyword>
<evidence type="ECO:0000256" key="3">
    <source>
        <dbReference type="SAM" id="Phobius"/>
    </source>
</evidence>
<evidence type="ECO:0000313" key="6">
    <source>
        <dbReference type="Proteomes" id="UP000010796"/>
    </source>
</evidence>
<dbReference type="HOGENOM" id="CLU_000445_28_2_10"/>
<dbReference type="PANTHER" id="PTHR43547">
    <property type="entry name" value="TWO-COMPONENT HISTIDINE KINASE"/>
    <property type="match status" value="1"/>
</dbReference>
<dbReference type="Gene3D" id="3.30.450.20">
    <property type="entry name" value="PAS domain"/>
    <property type="match status" value="1"/>
</dbReference>
<dbReference type="STRING" id="926556.Echvi_0504"/>
<dbReference type="GO" id="GO:0000155">
    <property type="term" value="F:phosphorelay sensor kinase activity"/>
    <property type="evidence" value="ECO:0007669"/>
    <property type="project" value="TreeGrafter"/>
</dbReference>
<evidence type="ECO:0000256" key="2">
    <source>
        <dbReference type="SAM" id="Coils"/>
    </source>
</evidence>
<dbReference type="InterPro" id="IPR036890">
    <property type="entry name" value="HATPase_C_sf"/>
</dbReference>
<name>L0FUS6_ECHVK</name>
<dbReference type="InterPro" id="IPR011110">
    <property type="entry name" value="Reg_prop"/>
</dbReference>
<keyword evidence="2" id="KW-0175">Coiled coil</keyword>
<dbReference type="RefSeq" id="WP_015264355.1">
    <property type="nucleotide sequence ID" value="NC_019904.1"/>
</dbReference>
<dbReference type="Proteomes" id="UP000010796">
    <property type="component" value="Chromosome"/>
</dbReference>
<evidence type="ECO:0000256" key="1">
    <source>
        <dbReference type="ARBA" id="ARBA00022553"/>
    </source>
</evidence>
<feature type="domain" description="Histidine kinase/HSP90-like ATPase" evidence="4">
    <location>
        <begin position="961"/>
        <end position="1053"/>
    </location>
</feature>
<dbReference type="KEGG" id="evi:Echvi_0504"/>
<reference evidence="6" key="1">
    <citation type="submission" date="2012-02" db="EMBL/GenBank/DDBJ databases">
        <title>The complete genome of Echinicola vietnamensis DSM 17526.</title>
        <authorList>
            <person name="Lucas S."/>
            <person name="Copeland A."/>
            <person name="Lapidus A."/>
            <person name="Glavina del Rio T."/>
            <person name="Dalin E."/>
            <person name="Tice H."/>
            <person name="Bruce D."/>
            <person name="Goodwin L."/>
            <person name="Pitluck S."/>
            <person name="Peters L."/>
            <person name="Ovchinnikova G."/>
            <person name="Teshima H."/>
            <person name="Kyrpides N."/>
            <person name="Mavromatis K."/>
            <person name="Ivanova N."/>
            <person name="Brettin T."/>
            <person name="Detter J.C."/>
            <person name="Han C."/>
            <person name="Larimer F."/>
            <person name="Land M."/>
            <person name="Hauser L."/>
            <person name="Markowitz V."/>
            <person name="Cheng J.-F."/>
            <person name="Hugenholtz P."/>
            <person name="Woyke T."/>
            <person name="Wu D."/>
            <person name="Brambilla E."/>
            <person name="Klenk H.-P."/>
            <person name="Eisen J.A."/>
        </authorList>
    </citation>
    <scope>NUCLEOTIDE SEQUENCE [LARGE SCALE GENOMIC DNA]</scope>
    <source>
        <strain evidence="6">DSM 17526 / LMG 23754 / KMM 6221</strain>
    </source>
</reference>
<dbReference type="SUPFAM" id="SSF63829">
    <property type="entry name" value="Calcium-dependent phosphotriesterase"/>
    <property type="match status" value="3"/>
</dbReference>
<evidence type="ECO:0000259" key="4">
    <source>
        <dbReference type="SMART" id="SM00387"/>
    </source>
</evidence>
<feature type="coiled-coil region" evidence="2">
    <location>
        <begin position="817"/>
        <end position="872"/>
    </location>
</feature>
<dbReference type="InterPro" id="IPR003594">
    <property type="entry name" value="HATPase_dom"/>
</dbReference>
<keyword evidence="5" id="KW-0808">Transferase</keyword>
<organism evidence="5 6">
    <name type="scientific">Echinicola vietnamensis (strain DSM 17526 / LMG 23754 / KMM 6221)</name>
    <dbReference type="NCBI Taxonomy" id="926556"/>
    <lineage>
        <taxon>Bacteria</taxon>
        <taxon>Pseudomonadati</taxon>
        <taxon>Bacteroidota</taxon>
        <taxon>Cytophagia</taxon>
        <taxon>Cytophagales</taxon>
        <taxon>Cyclobacteriaceae</taxon>
        <taxon>Echinicola</taxon>
    </lineage>
</organism>
<feature type="transmembrane region" description="Helical" evidence="3">
    <location>
        <begin position="799"/>
        <end position="817"/>
    </location>
</feature>
<dbReference type="Gene3D" id="2.130.10.10">
    <property type="entry name" value="YVTN repeat-like/Quinoprotein amine dehydrogenase"/>
    <property type="match status" value="2"/>
</dbReference>
<dbReference type="eggNOG" id="COG3292">
    <property type="taxonomic scope" value="Bacteria"/>
</dbReference>
<dbReference type="SMART" id="SM00387">
    <property type="entry name" value="HATPase_c"/>
    <property type="match status" value="1"/>
</dbReference>
<dbReference type="Pfam" id="PF07495">
    <property type="entry name" value="Y_Y_Y"/>
    <property type="match status" value="1"/>
</dbReference>
<dbReference type="InterPro" id="IPR013783">
    <property type="entry name" value="Ig-like_fold"/>
</dbReference>
<dbReference type="InterPro" id="IPR011495">
    <property type="entry name" value="Sig_transdc_His_kin_sub2_dim/P"/>
</dbReference>
<dbReference type="CDD" id="cd00146">
    <property type="entry name" value="PKD"/>
    <property type="match status" value="1"/>
</dbReference>
<dbReference type="Gene3D" id="3.30.565.10">
    <property type="entry name" value="Histidine kinase-like ATPase, C-terminal domain"/>
    <property type="match status" value="1"/>
</dbReference>
<dbReference type="FunFam" id="2.60.40.10:FF:000791">
    <property type="entry name" value="Two-component system sensor histidine kinase/response regulator"/>
    <property type="match status" value="1"/>
</dbReference>
<dbReference type="PATRIC" id="fig|926556.3.peg.505"/>
<proteinExistence type="predicted"/>
<dbReference type="SUPFAM" id="SSF55874">
    <property type="entry name" value="ATPase domain of HSP90 chaperone/DNA topoisomerase II/histidine kinase"/>
    <property type="match status" value="1"/>
</dbReference>
<sequence>MQKIILFYCSIILLFSVQGVRAQELLPVFREYGAAQGINQPFPYDILHSQSGYVWVAGENGLWKFDGQDFQHYAHEVKDSTSLAFDFVWVLFEDSKNNIWAGTYGGGVSKYDPRTDRFTNYSYQKNNLNSLSDDQVRGIAEDPKGNIWLGTSNGLCQLNPDTGDFTRYTTADGLLSKTIRQIKLSADHSRLFIATGNGLNILNLATMEFSGIKHLPDQPQSLSHFYIYDILEYPKGILWVGTGGGLDKLNLKTGHITHYQSDADPTTLSHDVIFSIAHHPDHPDKLFVGTLDGLNVLHLRKDTFSRIHSDQANPHKLQGDNIYKVSAGRDGSLWVAVYNEGIFQYHPHYHKFNSVDLVTDATDKYYSRVSSMIQHDEDEYLFTTYSGLFVQNIKTGKTAKYTISTGDQSSVNRLAMITRITPDIYWISTWAHFVYEWNHQTKSLRPLSHQTPEGHFLPEFNLPILHDSQERTWIGNSEKGLFIWNPTTQTADPFPIGDTLIQGDNHDEFISYIFEDSQQRLWVGSQGGLNLLNETDHSFTKFAHKDGDANSLSNNKVNHISEDHAGNLWVSTELGLSKFNPTDSSFTNFYTHDGLPSNVISSTLEDARHNIWVATAEGLSVLDREGNFRNYNQQDGLMDNYFIFRAAYKDSQGNLFFGSSSGLEYFDPLKIPENTKPPSVQITGIDLFNTRITPGDSSGILDRAIPYTDEISLTHEQSVISFHFTALNLINGHKNKFQYQLKGYDKSWRPLTTQRSTTYTNLPPGHYTFQVKACNNDGFWSTQHASIGLTILPPWYLTWWFKTLFTIALLGTILYQYQRIEKNKERLENLVVQRTAEIQQQKEQIETQHDSLQEKNQRIESLLRELNHRVKNNLQLVSSILNLQSRSVKDKNAKVALIDGRMRMQALSLLHQKLYVSDNDSQVNCKTYISDLFDQIEAAFKSRYKTLQYNFEGDDFSLGLDKAIPLGLILNELITNSFKHVQDEKIEIHLSLKLEEQLVHFTFWDNGDGLTSHTIRESNSFGWSMIRSLVLQLHGKLDIKESQNTKILLIFKK</sequence>
<evidence type="ECO:0000313" key="5">
    <source>
        <dbReference type="EMBL" id="AGA76788.1"/>
    </source>
</evidence>
<dbReference type="Gene3D" id="2.60.40.10">
    <property type="entry name" value="Immunoglobulins"/>
    <property type="match status" value="1"/>
</dbReference>
<dbReference type="Pfam" id="PF07494">
    <property type="entry name" value="Reg_prop"/>
    <property type="match status" value="4"/>
</dbReference>
<keyword evidence="6" id="KW-1185">Reference proteome</keyword>
<protein>
    <submittedName>
        <fullName evidence="5">Signal transduction histidine kinase</fullName>
    </submittedName>
</protein>
<dbReference type="eggNOG" id="COG3920">
    <property type="taxonomic scope" value="Bacteria"/>
</dbReference>